<dbReference type="EMBL" id="CYGX02000014">
    <property type="protein sequence ID" value="SIT38208.1"/>
    <property type="molecule type" value="Genomic_DNA"/>
</dbReference>
<dbReference type="AlphaFoldDB" id="A0A1N7RSY3"/>
<dbReference type="Proteomes" id="UP000187012">
    <property type="component" value="Unassembled WGS sequence"/>
</dbReference>
<evidence type="ECO:0000313" key="2">
    <source>
        <dbReference type="Proteomes" id="UP000187012"/>
    </source>
</evidence>
<accession>A0A1N7RSY3</accession>
<organism evidence="1 2">
    <name type="scientific">Paraburkholderia ribeironis</name>
    <dbReference type="NCBI Taxonomy" id="1247936"/>
    <lineage>
        <taxon>Bacteria</taxon>
        <taxon>Pseudomonadati</taxon>
        <taxon>Pseudomonadota</taxon>
        <taxon>Betaproteobacteria</taxon>
        <taxon>Burkholderiales</taxon>
        <taxon>Burkholderiaceae</taxon>
        <taxon>Paraburkholderia</taxon>
    </lineage>
</organism>
<sequence length="71" mass="7930">MQISISLRIQTVPPAHRHCGTYYAAFPGIAKIDCLDKTHSLPKWFSPLHGQVIPPVTLHAQDLLQLGMRTL</sequence>
<reference evidence="1 2" key="1">
    <citation type="submission" date="2016-12" db="EMBL/GenBank/DDBJ databases">
        <authorList>
            <person name="Song W.-J."/>
            <person name="Kurnit D.M."/>
        </authorList>
    </citation>
    <scope>NUCLEOTIDE SEQUENCE [LARGE SCALE GENOMIC DNA]</scope>
    <source>
        <strain evidence="1 2">STM7296</strain>
    </source>
</reference>
<keyword evidence="2" id="KW-1185">Reference proteome</keyword>
<evidence type="ECO:0000313" key="1">
    <source>
        <dbReference type="EMBL" id="SIT38208.1"/>
    </source>
</evidence>
<proteinExistence type="predicted"/>
<protein>
    <submittedName>
        <fullName evidence="1">Uncharacterized protein</fullName>
    </submittedName>
</protein>
<name>A0A1N7RSY3_9BURK</name>
<gene>
    <name evidence="1" type="ORF">BN2475_140064</name>
</gene>